<evidence type="ECO:0000313" key="3">
    <source>
        <dbReference type="Proteomes" id="UP000326354"/>
    </source>
</evidence>
<keyword evidence="1" id="KW-0812">Transmembrane</keyword>
<reference evidence="2 3" key="1">
    <citation type="submission" date="2019-08" db="EMBL/GenBank/DDBJ databases">
        <title>Complete genome sequence of Candidatus Uab amorphum.</title>
        <authorList>
            <person name="Shiratori T."/>
            <person name="Suzuki S."/>
            <person name="Kakizawa Y."/>
            <person name="Ishida K."/>
        </authorList>
    </citation>
    <scope>NUCLEOTIDE SEQUENCE [LARGE SCALE GENOMIC DNA]</scope>
    <source>
        <strain evidence="2 3">SRT547</strain>
    </source>
</reference>
<feature type="transmembrane region" description="Helical" evidence="1">
    <location>
        <begin position="20"/>
        <end position="39"/>
    </location>
</feature>
<protein>
    <submittedName>
        <fullName evidence="2">Uncharacterized protein</fullName>
    </submittedName>
</protein>
<accession>A0A5S9F5P6</accession>
<keyword evidence="3" id="KW-1185">Reference proteome</keyword>
<keyword evidence="1" id="KW-0472">Membrane</keyword>
<dbReference type="RefSeq" id="WP_151971099.1">
    <property type="nucleotide sequence ID" value="NZ_AP019860.1"/>
</dbReference>
<sequence length="84" mass="9415">MRNSLFQEVEVQGSPPRRAGIFTIPFLLLLLLVGLFFWVGRDAFMYSRKVDVAKVRLAQGKVVVTKETGGTLFQTAGWIEARVS</sequence>
<dbReference type="OrthoDB" id="234983at2"/>
<dbReference type="KEGG" id="uam:UABAM_05470"/>
<dbReference type="Proteomes" id="UP000326354">
    <property type="component" value="Chromosome"/>
</dbReference>
<organism evidence="2 3">
    <name type="scientific">Uabimicrobium amorphum</name>
    <dbReference type="NCBI Taxonomy" id="2596890"/>
    <lineage>
        <taxon>Bacteria</taxon>
        <taxon>Pseudomonadati</taxon>
        <taxon>Planctomycetota</taxon>
        <taxon>Candidatus Uabimicrobiia</taxon>
        <taxon>Candidatus Uabimicrobiales</taxon>
        <taxon>Candidatus Uabimicrobiaceae</taxon>
        <taxon>Candidatus Uabimicrobium</taxon>
    </lineage>
</organism>
<dbReference type="AlphaFoldDB" id="A0A5S9F5P6"/>
<name>A0A5S9F5P6_UABAM</name>
<evidence type="ECO:0000256" key="1">
    <source>
        <dbReference type="SAM" id="Phobius"/>
    </source>
</evidence>
<dbReference type="EMBL" id="AP019860">
    <property type="protein sequence ID" value="BBM87067.1"/>
    <property type="molecule type" value="Genomic_DNA"/>
</dbReference>
<evidence type="ECO:0000313" key="2">
    <source>
        <dbReference type="EMBL" id="BBM87067.1"/>
    </source>
</evidence>
<keyword evidence="1" id="KW-1133">Transmembrane helix</keyword>
<proteinExistence type="predicted"/>
<gene>
    <name evidence="2" type="ORF">UABAM_05470</name>
</gene>